<reference evidence="2 3" key="1">
    <citation type="journal article" date="2014" name="Agronomy (Basel)">
        <title>A Draft Genome Sequence for Ensete ventricosum, the Drought-Tolerant Tree Against Hunger.</title>
        <authorList>
            <person name="Harrison J."/>
            <person name="Moore K.A."/>
            <person name="Paszkiewicz K."/>
            <person name="Jones T."/>
            <person name="Grant M."/>
            <person name="Ambacheew D."/>
            <person name="Muzemil S."/>
            <person name="Studholme D.J."/>
        </authorList>
    </citation>
    <scope>NUCLEOTIDE SEQUENCE [LARGE SCALE GENOMIC DNA]</scope>
</reference>
<name>A0A426YTJ4_ENSVE</name>
<dbReference type="AlphaFoldDB" id="A0A426YTJ4"/>
<sequence>MAIAGPKQRKREGHENKQQPWFSGDGLGVAEGSAAMRRPRSPTYLGAEERSAARPSFPGYWGFGKRKGRKRVNLKRKAKTGKVGRNGGVDLSGKEWVGDRVSQLREMWCDEREGEGSNAK</sequence>
<feature type="non-terminal residue" evidence="2">
    <location>
        <position position="120"/>
    </location>
</feature>
<dbReference type="Proteomes" id="UP000287651">
    <property type="component" value="Unassembled WGS sequence"/>
</dbReference>
<protein>
    <submittedName>
        <fullName evidence="2">Uncharacterized protein</fullName>
    </submittedName>
</protein>
<dbReference type="EMBL" id="AMZH03010281">
    <property type="protein sequence ID" value="RRT55042.1"/>
    <property type="molecule type" value="Genomic_DNA"/>
</dbReference>
<evidence type="ECO:0000313" key="2">
    <source>
        <dbReference type="EMBL" id="RRT55042.1"/>
    </source>
</evidence>
<accession>A0A426YTJ4</accession>
<proteinExistence type="predicted"/>
<organism evidence="2 3">
    <name type="scientific">Ensete ventricosum</name>
    <name type="common">Abyssinian banana</name>
    <name type="synonym">Musa ensete</name>
    <dbReference type="NCBI Taxonomy" id="4639"/>
    <lineage>
        <taxon>Eukaryota</taxon>
        <taxon>Viridiplantae</taxon>
        <taxon>Streptophyta</taxon>
        <taxon>Embryophyta</taxon>
        <taxon>Tracheophyta</taxon>
        <taxon>Spermatophyta</taxon>
        <taxon>Magnoliopsida</taxon>
        <taxon>Liliopsida</taxon>
        <taxon>Zingiberales</taxon>
        <taxon>Musaceae</taxon>
        <taxon>Ensete</taxon>
    </lineage>
</organism>
<feature type="region of interest" description="Disordered" evidence="1">
    <location>
        <begin position="1"/>
        <end position="58"/>
    </location>
</feature>
<feature type="region of interest" description="Disordered" evidence="1">
    <location>
        <begin position="74"/>
        <end position="94"/>
    </location>
</feature>
<comment type="caution">
    <text evidence="2">The sequence shown here is derived from an EMBL/GenBank/DDBJ whole genome shotgun (WGS) entry which is preliminary data.</text>
</comment>
<evidence type="ECO:0000256" key="1">
    <source>
        <dbReference type="SAM" id="MobiDB-lite"/>
    </source>
</evidence>
<gene>
    <name evidence="2" type="ORF">B296_00032808</name>
</gene>
<evidence type="ECO:0000313" key="3">
    <source>
        <dbReference type="Proteomes" id="UP000287651"/>
    </source>
</evidence>